<dbReference type="GeneID" id="43584222"/>
<dbReference type="Proteomes" id="UP000398389">
    <property type="component" value="Unassembled WGS sequence"/>
</dbReference>
<dbReference type="RefSeq" id="XP_031856013.1">
    <property type="nucleotide sequence ID" value="XM_032000122.1"/>
</dbReference>
<evidence type="ECO:0000256" key="1">
    <source>
        <dbReference type="SAM" id="SignalP"/>
    </source>
</evidence>
<dbReference type="AlphaFoldDB" id="A0A5E8C4N5"/>
<protein>
    <submittedName>
        <fullName evidence="2">Uncharacterized protein</fullName>
    </submittedName>
</protein>
<name>A0A5E8C4N5_9ASCO</name>
<evidence type="ECO:0000313" key="2">
    <source>
        <dbReference type="EMBL" id="VVT56921.1"/>
    </source>
</evidence>
<sequence>MKFTECLVFCILASCASGAPTPTSTVSSVSKSLVSSTSKASAVHPTIIISTASHPTTNTRPTITASIPTTLKQVVASHSAAVPAATVSSNPKSPFSSSSSGNTDIAPLVQAAQLFNIQTFREGVPYLHKRQVQLTPSNELVINAEQGTGSGVIPFVGYLSDMRTLVATRDDSNTKASVAVYPDGSLKLWLNSLITVPDNTEEPVGNNNSTGIILADGTEVGPWTITAEKFLTLNSNSNAWSCPEGKSGVYHIYWSEDRPTGKFGCLKVDLYVPDGVTGVLQKRFFVPEDILKEPSLKRQFWEFVRRH</sequence>
<feature type="chain" id="PRO_5022817209" evidence="1">
    <location>
        <begin position="19"/>
        <end position="307"/>
    </location>
</feature>
<reference evidence="2 3" key="1">
    <citation type="submission" date="2019-09" db="EMBL/GenBank/DDBJ databases">
        <authorList>
            <person name="Brejova B."/>
        </authorList>
    </citation>
    <scope>NUCLEOTIDE SEQUENCE [LARGE SCALE GENOMIC DNA]</scope>
</reference>
<organism evidence="2 3">
    <name type="scientific">Magnusiomyces paraingens</name>
    <dbReference type="NCBI Taxonomy" id="2606893"/>
    <lineage>
        <taxon>Eukaryota</taxon>
        <taxon>Fungi</taxon>
        <taxon>Dikarya</taxon>
        <taxon>Ascomycota</taxon>
        <taxon>Saccharomycotina</taxon>
        <taxon>Dipodascomycetes</taxon>
        <taxon>Dipodascales</taxon>
        <taxon>Dipodascaceae</taxon>
        <taxon>Magnusiomyces</taxon>
    </lineage>
</organism>
<keyword evidence="3" id="KW-1185">Reference proteome</keyword>
<proteinExistence type="predicted"/>
<accession>A0A5E8C4N5</accession>
<gene>
    <name evidence="2" type="ORF">SAPINGB_P005408</name>
</gene>
<evidence type="ECO:0000313" key="3">
    <source>
        <dbReference type="Proteomes" id="UP000398389"/>
    </source>
</evidence>
<dbReference type="EMBL" id="CABVLU010000004">
    <property type="protein sequence ID" value="VVT56921.1"/>
    <property type="molecule type" value="Genomic_DNA"/>
</dbReference>
<keyword evidence="1" id="KW-0732">Signal</keyword>
<feature type="signal peptide" evidence="1">
    <location>
        <begin position="1"/>
        <end position="18"/>
    </location>
</feature>